<accession>A0A6G1JE70</accession>
<dbReference type="OrthoDB" id="3788067at2759"/>
<name>A0A6G1JE70_9PLEO</name>
<dbReference type="AlphaFoldDB" id="A0A6G1JE70"/>
<evidence type="ECO:0000313" key="1">
    <source>
        <dbReference type="EMBL" id="KAF2688864.1"/>
    </source>
</evidence>
<evidence type="ECO:0008006" key="3">
    <source>
        <dbReference type="Google" id="ProtNLM"/>
    </source>
</evidence>
<dbReference type="Proteomes" id="UP000799291">
    <property type="component" value="Unassembled WGS sequence"/>
</dbReference>
<gene>
    <name evidence="1" type="ORF">K458DRAFT_385028</name>
</gene>
<evidence type="ECO:0000313" key="2">
    <source>
        <dbReference type="Proteomes" id="UP000799291"/>
    </source>
</evidence>
<organism evidence="1 2">
    <name type="scientific">Lentithecium fluviatile CBS 122367</name>
    <dbReference type="NCBI Taxonomy" id="1168545"/>
    <lineage>
        <taxon>Eukaryota</taxon>
        <taxon>Fungi</taxon>
        <taxon>Dikarya</taxon>
        <taxon>Ascomycota</taxon>
        <taxon>Pezizomycotina</taxon>
        <taxon>Dothideomycetes</taxon>
        <taxon>Pleosporomycetidae</taxon>
        <taxon>Pleosporales</taxon>
        <taxon>Massarineae</taxon>
        <taxon>Lentitheciaceae</taxon>
        <taxon>Lentithecium</taxon>
    </lineage>
</organism>
<dbReference type="EMBL" id="MU005573">
    <property type="protein sequence ID" value="KAF2688864.1"/>
    <property type="molecule type" value="Genomic_DNA"/>
</dbReference>
<keyword evidence="2" id="KW-1185">Reference proteome</keyword>
<reference evidence="1" key="1">
    <citation type="journal article" date="2020" name="Stud. Mycol.">
        <title>101 Dothideomycetes genomes: a test case for predicting lifestyles and emergence of pathogens.</title>
        <authorList>
            <person name="Haridas S."/>
            <person name="Albert R."/>
            <person name="Binder M."/>
            <person name="Bloem J."/>
            <person name="Labutti K."/>
            <person name="Salamov A."/>
            <person name="Andreopoulos B."/>
            <person name="Baker S."/>
            <person name="Barry K."/>
            <person name="Bills G."/>
            <person name="Bluhm B."/>
            <person name="Cannon C."/>
            <person name="Castanera R."/>
            <person name="Culley D."/>
            <person name="Daum C."/>
            <person name="Ezra D."/>
            <person name="Gonzalez J."/>
            <person name="Henrissat B."/>
            <person name="Kuo A."/>
            <person name="Liang C."/>
            <person name="Lipzen A."/>
            <person name="Lutzoni F."/>
            <person name="Magnuson J."/>
            <person name="Mondo S."/>
            <person name="Nolan M."/>
            <person name="Ohm R."/>
            <person name="Pangilinan J."/>
            <person name="Park H.-J."/>
            <person name="Ramirez L."/>
            <person name="Alfaro M."/>
            <person name="Sun H."/>
            <person name="Tritt A."/>
            <person name="Yoshinaga Y."/>
            <person name="Zwiers L.-H."/>
            <person name="Turgeon B."/>
            <person name="Goodwin S."/>
            <person name="Spatafora J."/>
            <person name="Crous P."/>
            <person name="Grigoriev I."/>
        </authorList>
    </citation>
    <scope>NUCLEOTIDE SEQUENCE</scope>
    <source>
        <strain evidence="1">CBS 122367</strain>
    </source>
</reference>
<protein>
    <recommendedName>
        <fullName evidence="3">BTB domain-containing protein</fullName>
    </recommendedName>
</protein>
<sequence length="451" mass="50924">MSHSRPHTATPQAYTIEFIPGRIDSPEDFPRPSVYLESTVAARSSYLLTKLNPPFDGYNIPRVELSSANPKGFKLYAKWLEAGYLAFPTSDVLPTGSVPHNSLSWSECEVLVKAHILGSQFGDELFQDQVMNEMIRWLKPDQGVDWGICKMVFGKQASGVSQKLQCLVVDRMFADEMEGDKLLSLFMKRRLAGRIGDLELGETCEYHVHEEGNQSLNRGTSALSPISRGSLTISKDKRPLDTPQSSVIFLHRRFTPVFYETSHQTTAEIEGAEVSHHHGDKISFSVHQRCLRVFTHAYSKGSRLMIGFSPKCIKPRDLSPQAHLIEVAGRFVRRHRSTQDLYRHLHPLAAQQVSSTASQHPSIRQSRKRIQETAHFLVPLIHLQYQFPSHQPPTSKVPHTSSVENHSQAGLHRQYEYLLLRRLSIQSAILLPLHQIGNSRAGPPTRQGNHK</sequence>
<proteinExistence type="predicted"/>